<evidence type="ECO:0000313" key="2">
    <source>
        <dbReference type="EMBL" id="KJZ74334.1"/>
    </source>
</evidence>
<feature type="region of interest" description="Disordered" evidence="1">
    <location>
        <begin position="20"/>
        <end position="48"/>
    </location>
</feature>
<reference evidence="2 3" key="1">
    <citation type="journal article" date="2014" name="Genome Biol. Evol.">
        <title>Comparative genomics and transcriptomics analyses reveal divergent lifestyle features of nematode endoparasitic fungus Hirsutella minnesotensis.</title>
        <authorList>
            <person name="Lai Y."/>
            <person name="Liu K."/>
            <person name="Zhang X."/>
            <person name="Zhang X."/>
            <person name="Li K."/>
            <person name="Wang N."/>
            <person name="Shu C."/>
            <person name="Wu Y."/>
            <person name="Wang C."/>
            <person name="Bushley K.E."/>
            <person name="Xiang M."/>
            <person name="Liu X."/>
        </authorList>
    </citation>
    <scope>NUCLEOTIDE SEQUENCE [LARGE SCALE GENOMIC DNA]</scope>
    <source>
        <strain evidence="2 3">3608</strain>
    </source>
</reference>
<keyword evidence="3" id="KW-1185">Reference proteome</keyword>
<organism evidence="2 3">
    <name type="scientific">Hirsutella minnesotensis 3608</name>
    <dbReference type="NCBI Taxonomy" id="1043627"/>
    <lineage>
        <taxon>Eukaryota</taxon>
        <taxon>Fungi</taxon>
        <taxon>Dikarya</taxon>
        <taxon>Ascomycota</taxon>
        <taxon>Pezizomycotina</taxon>
        <taxon>Sordariomycetes</taxon>
        <taxon>Hypocreomycetidae</taxon>
        <taxon>Hypocreales</taxon>
        <taxon>Ophiocordycipitaceae</taxon>
        <taxon>Hirsutella</taxon>
    </lineage>
</organism>
<dbReference type="OrthoDB" id="4912068at2759"/>
<dbReference type="EMBL" id="KQ030527">
    <property type="protein sequence ID" value="KJZ74334.1"/>
    <property type="molecule type" value="Genomic_DNA"/>
</dbReference>
<name>A0A0F8A4X4_9HYPO</name>
<sequence>MFEEIASMVTRVRIAAMQAEARSKTPTPNGSVVRRQRSKVMSVQGPDGSWGLAKKKVVRARRGS</sequence>
<evidence type="ECO:0000313" key="3">
    <source>
        <dbReference type="Proteomes" id="UP000054481"/>
    </source>
</evidence>
<dbReference type="Proteomes" id="UP000054481">
    <property type="component" value="Unassembled WGS sequence"/>
</dbReference>
<protein>
    <submittedName>
        <fullName evidence="2">Uncharacterized protein</fullName>
    </submittedName>
</protein>
<gene>
    <name evidence="2" type="ORF">HIM_06340</name>
</gene>
<dbReference type="AlphaFoldDB" id="A0A0F8A4X4"/>
<accession>A0A0F8A4X4</accession>
<proteinExistence type="predicted"/>
<evidence type="ECO:0000256" key="1">
    <source>
        <dbReference type="SAM" id="MobiDB-lite"/>
    </source>
</evidence>